<dbReference type="EMBL" id="LMAR01000045">
    <property type="protein sequence ID" value="KQK29706.1"/>
    <property type="molecule type" value="Genomic_DNA"/>
</dbReference>
<gene>
    <name evidence="10" type="primary">murF</name>
    <name evidence="15" type="ORF">ARD30_04940</name>
    <name evidence="16" type="ORF">SAMN05660750_00275</name>
</gene>
<dbReference type="EC" id="6.3.2.10" evidence="10 11"/>
<evidence type="ECO:0000256" key="6">
    <source>
        <dbReference type="ARBA" id="ARBA00022960"/>
    </source>
</evidence>
<evidence type="ECO:0000259" key="12">
    <source>
        <dbReference type="Pfam" id="PF01225"/>
    </source>
</evidence>
<evidence type="ECO:0000256" key="8">
    <source>
        <dbReference type="ARBA" id="ARBA00023306"/>
    </source>
</evidence>
<dbReference type="EMBL" id="FUYX01000001">
    <property type="protein sequence ID" value="SKB35333.1"/>
    <property type="molecule type" value="Genomic_DNA"/>
</dbReference>
<keyword evidence="3 10" id="KW-0132">Cell division</keyword>
<dbReference type="InterPro" id="IPR005863">
    <property type="entry name" value="UDP-N-AcMur_synth"/>
</dbReference>
<dbReference type="NCBIfam" id="NF010693">
    <property type="entry name" value="PRK14093.1"/>
    <property type="match status" value="1"/>
</dbReference>
<keyword evidence="7 10" id="KW-0573">Peptidoglycan synthesis</keyword>
<comment type="subcellular location">
    <subcellularLocation>
        <location evidence="10 11">Cytoplasm</location>
    </subcellularLocation>
</comment>
<dbReference type="GO" id="GO:0005737">
    <property type="term" value="C:cytoplasm"/>
    <property type="evidence" value="ECO:0007669"/>
    <property type="project" value="UniProtKB-SubCell"/>
</dbReference>
<dbReference type="GO" id="GO:0047480">
    <property type="term" value="F:UDP-N-acetylmuramoyl-tripeptide-D-alanyl-D-alanine ligase activity"/>
    <property type="evidence" value="ECO:0007669"/>
    <property type="project" value="UniProtKB-UniRule"/>
</dbReference>
<organism evidence="15 17">
    <name type="scientific">Bosea thiooxidans</name>
    <dbReference type="NCBI Taxonomy" id="53254"/>
    <lineage>
        <taxon>Bacteria</taxon>
        <taxon>Pseudomonadati</taxon>
        <taxon>Pseudomonadota</taxon>
        <taxon>Alphaproteobacteria</taxon>
        <taxon>Hyphomicrobiales</taxon>
        <taxon>Boseaceae</taxon>
        <taxon>Bosea</taxon>
    </lineage>
</organism>
<evidence type="ECO:0000313" key="17">
    <source>
        <dbReference type="Proteomes" id="UP000051562"/>
    </source>
</evidence>
<keyword evidence="6 10" id="KW-0133">Cell shape</keyword>
<comment type="pathway">
    <text evidence="10 11">Cell wall biogenesis; peptidoglycan biosynthesis.</text>
</comment>
<evidence type="ECO:0000256" key="9">
    <source>
        <dbReference type="ARBA" id="ARBA00023316"/>
    </source>
</evidence>
<evidence type="ECO:0000256" key="5">
    <source>
        <dbReference type="ARBA" id="ARBA00022840"/>
    </source>
</evidence>
<dbReference type="Proteomes" id="UP000190130">
    <property type="component" value="Unassembled WGS sequence"/>
</dbReference>
<dbReference type="Gene3D" id="3.40.1390.10">
    <property type="entry name" value="MurE/MurF, N-terminal domain"/>
    <property type="match status" value="1"/>
</dbReference>
<dbReference type="InterPro" id="IPR036565">
    <property type="entry name" value="Mur-like_cat_sf"/>
</dbReference>
<dbReference type="GO" id="GO:0071555">
    <property type="term" value="P:cell wall organization"/>
    <property type="evidence" value="ECO:0007669"/>
    <property type="project" value="UniProtKB-KW"/>
</dbReference>
<evidence type="ECO:0000256" key="2">
    <source>
        <dbReference type="ARBA" id="ARBA00022598"/>
    </source>
</evidence>
<sequence length="474" mass="49392">MSAPLWTGDKLIAALGARPEGAVPPAVTGASIDTRTLEPGDVFFAIQGEARDGHEFVKGALEKGAALAVIDEVHAAEFEGAGALAIVPDVLKAMERAGTTRRAALKGRVIAVTGSVGKTGTKEALRLVLSRQGKTHAPVASYNNHWGVPLTLCRTPSDIAYGVYEIGMNSPGEIVPLARMVRPQVSIITTVQPVHLAAFASVEGIAEEKAGVFWELEKGGTAIVNADIPQSELLRDIARSGPAGRIITFGESPDADVKLVSCALKPDMSTVEARVFGEPVTYRLGSPGKHIVLNSLGVLAVVHALGADLALAALALGDLKPPAGRGARQILQAPGGRITLLDESYNGNPASMRAAIENLGRLPVEGRGRRIAVLGDMRELGPTGPELHRALAEPLVANRIDKVFTCGPLMKGLHESLPSPMRGAYAPGAGELEPLVLDAIRAGDVITVKGSLGSRMGPIVKAILARFPAVPAED</sequence>
<comment type="similarity">
    <text evidence="10">Belongs to the MurCDEF family. MurF subfamily.</text>
</comment>
<dbReference type="GO" id="GO:0008360">
    <property type="term" value="P:regulation of cell shape"/>
    <property type="evidence" value="ECO:0007669"/>
    <property type="project" value="UniProtKB-KW"/>
</dbReference>
<proteinExistence type="inferred from homology"/>
<dbReference type="GO" id="GO:0009252">
    <property type="term" value="P:peptidoglycan biosynthetic process"/>
    <property type="evidence" value="ECO:0007669"/>
    <property type="project" value="UniProtKB-UniRule"/>
</dbReference>
<dbReference type="HAMAP" id="MF_02019">
    <property type="entry name" value="MurF"/>
    <property type="match status" value="1"/>
</dbReference>
<dbReference type="InterPro" id="IPR036615">
    <property type="entry name" value="Mur_ligase_C_dom_sf"/>
</dbReference>
<evidence type="ECO:0000256" key="3">
    <source>
        <dbReference type="ARBA" id="ARBA00022618"/>
    </source>
</evidence>
<keyword evidence="8 10" id="KW-0131">Cell cycle</keyword>
<dbReference type="InterPro" id="IPR013221">
    <property type="entry name" value="Mur_ligase_cen"/>
</dbReference>
<dbReference type="AlphaFoldDB" id="A0A0Q3SWL0"/>
<keyword evidence="1 10" id="KW-0963">Cytoplasm</keyword>
<dbReference type="Pfam" id="PF02875">
    <property type="entry name" value="Mur_ligase_C"/>
    <property type="match status" value="1"/>
</dbReference>
<dbReference type="STRING" id="53254.SAMN05660750_00275"/>
<evidence type="ECO:0000313" key="15">
    <source>
        <dbReference type="EMBL" id="KQK29706.1"/>
    </source>
</evidence>
<feature type="domain" description="Mur ligase central" evidence="14">
    <location>
        <begin position="112"/>
        <end position="302"/>
    </location>
</feature>
<keyword evidence="17" id="KW-1185">Reference proteome</keyword>
<reference evidence="16 18" key="2">
    <citation type="submission" date="2017-02" db="EMBL/GenBank/DDBJ databases">
        <authorList>
            <person name="Peterson S.W."/>
        </authorList>
    </citation>
    <scope>NUCLEOTIDE SEQUENCE [LARGE SCALE GENOMIC DNA]</scope>
    <source>
        <strain evidence="16 18">DSM 9653</strain>
    </source>
</reference>
<dbReference type="InterPro" id="IPR004101">
    <property type="entry name" value="Mur_ligase_C"/>
</dbReference>
<dbReference type="OrthoDB" id="9801978at2"/>
<dbReference type="GO" id="GO:0051301">
    <property type="term" value="P:cell division"/>
    <property type="evidence" value="ECO:0007669"/>
    <property type="project" value="UniProtKB-KW"/>
</dbReference>
<dbReference type="NCBIfam" id="TIGR01143">
    <property type="entry name" value="murF"/>
    <property type="match status" value="1"/>
</dbReference>
<dbReference type="SUPFAM" id="SSF53623">
    <property type="entry name" value="MurD-like peptide ligases, catalytic domain"/>
    <property type="match status" value="1"/>
</dbReference>
<evidence type="ECO:0000259" key="14">
    <source>
        <dbReference type="Pfam" id="PF08245"/>
    </source>
</evidence>
<comment type="function">
    <text evidence="10 11">Involved in cell wall formation. Catalyzes the final step in the synthesis of UDP-N-acetylmuramoyl-pentapeptide, the precursor of murein.</text>
</comment>
<evidence type="ECO:0000256" key="7">
    <source>
        <dbReference type="ARBA" id="ARBA00022984"/>
    </source>
</evidence>
<accession>A0A0Q3SWL0</accession>
<dbReference type="GO" id="GO:0005524">
    <property type="term" value="F:ATP binding"/>
    <property type="evidence" value="ECO:0007669"/>
    <property type="project" value="UniProtKB-UniRule"/>
</dbReference>
<dbReference type="SUPFAM" id="SSF53244">
    <property type="entry name" value="MurD-like peptide ligases, peptide-binding domain"/>
    <property type="match status" value="1"/>
</dbReference>
<keyword evidence="2 10" id="KW-0436">Ligase</keyword>
<dbReference type="Pfam" id="PF08245">
    <property type="entry name" value="Mur_ligase_M"/>
    <property type="match status" value="1"/>
</dbReference>
<dbReference type="UniPathway" id="UPA00219"/>
<comment type="caution">
    <text evidence="10">Lacks conserved residue(s) required for the propagation of feature annotation.</text>
</comment>
<evidence type="ECO:0000313" key="16">
    <source>
        <dbReference type="EMBL" id="SKB35333.1"/>
    </source>
</evidence>
<dbReference type="InterPro" id="IPR051046">
    <property type="entry name" value="MurCDEF_CellWall_CoF430Synth"/>
</dbReference>
<name>A0A0Q3SWL0_9HYPH</name>
<evidence type="ECO:0000313" key="18">
    <source>
        <dbReference type="Proteomes" id="UP000190130"/>
    </source>
</evidence>
<comment type="catalytic activity">
    <reaction evidence="10 11">
        <text>D-alanyl-D-alanine + UDP-N-acetyl-alpha-D-muramoyl-L-alanyl-gamma-D-glutamyl-meso-2,6-diaminopimelate + ATP = UDP-N-acetyl-alpha-D-muramoyl-L-alanyl-gamma-D-glutamyl-meso-2,6-diaminopimeloyl-D-alanyl-D-alanine + ADP + phosphate + H(+)</text>
        <dbReference type="Rhea" id="RHEA:28374"/>
        <dbReference type="ChEBI" id="CHEBI:15378"/>
        <dbReference type="ChEBI" id="CHEBI:30616"/>
        <dbReference type="ChEBI" id="CHEBI:43474"/>
        <dbReference type="ChEBI" id="CHEBI:57822"/>
        <dbReference type="ChEBI" id="CHEBI:61386"/>
        <dbReference type="ChEBI" id="CHEBI:83905"/>
        <dbReference type="ChEBI" id="CHEBI:456216"/>
        <dbReference type="EC" id="6.3.2.10"/>
    </reaction>
</comment>
<dbReference type="Gene3D" id="3.40.1190.10">
    <property type="entry name" value="Mur-like, catalytic domain"/>
    <property type="match status" value="1"/>
</dbReference>
<dbReference type="Proteomes" id="UP000051562">
    <property type="component" value="Unassembled WGS sequence"/>
</dbReference>
<evidence type="ECO:0000256" key="1">
    <source>
        <dbReference type="ARBA" id="ARBA00022490"/>
    </source>
</evidence>
<protein>
    <recommendedName>
        <fullName evidence="10 11">UDP-N-acetylmuramoyl-tripeptide--D-alanyl-D-alanine ligase</fullName>
        <ecNumber evidence="10 11">6.3.2.10</ecNumber>
    </recommendedName>
    <alternativeName>
        <fullName evidence="10">D-alanyl-D-alanine-adding enzyme</fullName>
    </alternativeName>
</protein>
<feature type="domain" description="Mur ligase C-terminal" evidence="13">
    <location>
        <begin position="337"/>
        <end position="451"/>
    </location>
</feature>
<evidence type="ECO:0000256" key="4">
    <source>
        <dbReference type="ARBA" id="ARBA00022741"/>
    </source>
</evidence>
<keyword evidence="4 10" id="KW-0547">Nucleotide-binding</keyword>
<feature type="domain" description="Mur ligase N-terminal catalytic" evidence="12">
    <location>
        <begin position="27"/>
        <end position="81"/>
    </location>
</feature>
<keyword evidence="5 10" id="KW-0067">ATP-binding</keyword>
<dbReference type="PANTHER" id="PTHR43024">
    <property type="entry name" value="UDP-N-ACETYLMURAMOYL-TRIPEPTIDE--D-ALANYL-D-ALANINE LIGASE"/>
    <property type="match status" value="1"/>
</dbReference>
<dbReference type="InterPro" id="IPR035911">
    <property type="entry name" value="MurE/MurF_N"/>
</dbReference>
<evidence type="ECO:0000256" key="11">
    <source>
        <dbReference type="RuleBase" id="RU004136"/>
    </source>
</evidence>
<dbReference type="Pfam" id="PF01225">
    <property type="entry name" value="Mur_ligase"/>
    <property type="match status" value="1"/>
</dbReference>
<dbReference type="PANTHER" id="PTHR43024:SF1">
    <property type="entry name" value="UDP-N-ACETYLMURAMOYL-TRIPEPTIDE--D-ALANYL-D-ALANINE LIGASE"/>
    <property type="match status" value="1"/>
</dbReference>
<evidence type="ECO:0000259" key="13">
    <source>
        <dbReference type="Pfam" id="PF02875"/>
    </source>
</evidence>
<dbReference type="SUPFAM" id="SSF63418">
    <property type="entry name" value="MurE/MurF N-terminal domain"/>
    <property type="match status" value="1"/>
</dbReference>
<dbReference type="Gene3D" id="3.90.190.20">
    <property type="entry name" value="Mur ligase, C-terminal domain"/>
    <property type="match status" value="1"/>
</dbReference>
<reference evidence="15 17" key="1">
    <citation type="submission" date="2015-10" db="EMBL/GenBank/DDBJ databases">
        <title>Draft genome of Bosea thiooxidans.</title>
        <authorList>
            <person name="Wang X."/>
        </authorList>
    </citation>
    <scope>NUCLEOTIDE SEQUENCE [LARGE SCALE GENOMIC DNA]</scope>
    <source>
        <strain evidence="15 17">CGMCC 9174</strain>
    </source>
</reference>
<evidence type="ECO:0000256" key="10">
    <source>
        <dbReference type="HAMAP-Rule" id="MF_02019"/>
    </source>
</evidence>
<keyword evidence="9 10" id="KW-0961">Cell wall biogenesis/degradation</keyword>
<dbReference type="InterPro" id="IPR000713">
    <property type="entry name" value="Mur_ligase_N"/>
</dbReference>
<dbReference type="RefSeq" id="WP_055728856.1">
    <property type="nucleotide sequence ID" value="NZ_FUYX01000001.1"/>
</dbReference>